<feature type="binding site" evidence="7">
    <location>
        <position position="113"/>
    </location>
    <ligand>
        <name>5-amino-6-(D-ribitylamino)uracil</name>
        <dbReference type="ChEBI" id="CHEBI:15934"/>
    </ligand>
</feature>
<dbReference type="STRING" id="1304275.C41B8_07587"/>
<dbReference type="PANTHER" id="PTHR21058">
    <property type="entry name" value="6,7-DIMETHYL-8-RIBITYLLUMAZINE SYNTHASE DMRL SYNTHASE LUMAZINE SYNTHASE"/>
    <property type="match status" value="1"/>
</dbReference>
<keyword evidence="9" id="KW-1185">Reference proteome</keyword>
<dbReference type="UniPathway" id="UPA00275">
    <property type="reaction ID" value="UER00404"/>
</dbReference>
<evidence type="ECO:0000256" key="1">
    <source>
        <dbReference type="ARBA" id="ARBA00004917"/>
    </source>
</evidence>
<comment type="subunit">
    <text evidence="7">Forms an icosahedral capsid composed of 60 subunits, arranged as a dodecamer of pentamers.</text>
</comment>
<dbReference type="SUPFAM" id="SSF52121">
    <property type="entry name" value="Lumazine synthase"/>
    <property type="match status" value="1"/>
</dbReference>
<evidence type="ECO:0000256" key="5">
    <source>
        <dbReference type="ARBA" id="ARBA00022679"/>
    </source>
</evidence>
<accession>A0A084IMF7</accession>
<dbReference type="Proteomes" id="UP000028302">
    <property type="component" value="Unassembled WGS sequence"/>
</dbReference>
<dbReference type="eggNOG" id="COG0054">
    <property type="taxonomic scope" value="Bacteria"/>
</dbReference>
<dbReference type="InterPro" id="IPR002180">
    <property type="entry name" value="LS/RS"/>
</dbReference>
<comment type="similarity">
    <text evidence="2 7">Belongs to the DMRL synthase family.</text>
</comment>
<dbReference type="GO" id="GO:0009231">
    <property type="term" value="P:riboflavin biosynthetic process"/>
    <property type="evidence" value="ECO:0007669"/>
    <property type="project" value="UniProtKB-UniRule"/>
</dbReference>
<dbReference type="AlphaFoldDB" id="A0A084IMF7"/>
<organism evidence="8 9">
    <name type="scientific">Salinisphaera hydrothermalis (strain C41B8)</name>
    <dbReference type="NCBI Taxonomy" id="1304275"/>
    <lineage>
        <taxon>Bacteria</taxon>
        <taxon>Pseudomonadati</taxon>
        <taxon>Pseudomonadota</taxon>
        <taxon>Gammaproteobacteria</taxon>
        <taxon>Salinisphaerales</taxon>
        <taxon>Salinisphaeraceae</taxon>
        <taxon>Salinisphaera</taxon>
    </lineage>
</organism>
<evidence type="ECO:0000256" key="7">
    <source>
        <dbReference type="HAMAP-Rule" id="MF_00178"/>
    </source>
</evidence>
<dbReference type="CDD" id="cd09209">
    <property type="entry name" value="Lumazine_synthase-I"/>
    <property type="match status" value="1"/>
</dbReference>
<proteinExistence type="inferred from homology"/>
<name>A0A084IMF7_SALHC</name>
<reference evidence="8 9" key="1">
    <citation type="submission" date="2013-03" db="EMBL/GenBank/DDBJ databases">
        <title>Salinisphaera hydrothermalis C41B8 Genome Sequencing.</title>
        <authorList>
            <person name="Li C."/>
            <person name="Lai Q."/>
            <person name="Shao Z."/>
        </authorList>
    </citation>
    <scope>NUCLEOTIDE SEQUENCE [LARGE SCALE GENOMIC DNA]</scope>
    <source>
        <strain evidence="8 9">C41B8</strain>
    </source>
</reference>
<keyword evidence="5 7" id="KW-0808">Transferase</keyword>
<dbReference type="PANTHER" id="PTHR21058:SF0">
    <property type="entry name" value="6,7-DIMETHYL-8-RIBITYLLUMAZINE SYNTHASE"/>
    <property type="match status" value="1"/>
</dbReference>
<dbReference type="EMBL" id="APNK01000008">
    <property type="protein sequence ID" value="KEZ77891.1"/>
    <property type="molecule type" value="Genomic_DNA"/>
</dbReference>
<comment type="catalytic activity">
    <reaction evidence="6 7">
        <text>(2S)-2-hydroxy-3-oxobutyl phosphate + 5-amino-6-(D-ribitylamino)uracil = 6,7-dimethyl-8-(1-D-ribityl)lumazine + phosphate + 2 H2O + H(+)</text>
        <dbReference type="Rhea" id="RHEA:26152"/>
        <dbReference type="ChEBI" id="CHEBI:15377"/>
        <dbReference type="ChEBI" id="CHEBI:15378"/>
        <dbReference type="ChEBI" id="CHEBI:15934"/>
        <dbReference type="ChEBI" id="CHEBI:43474"/>
        <dbReference type="ChEBI" id="CHEBI:58201"/>
        <dbReference type="ChEBI" id="CHEBI:58830"/>
        <dbReference type="EC" id="2.5.1.78"/>
    </reaction>
</comment>
<feature type="active site" description="Proton donor" evidence="7">
    <location>
        <position position="88"/>
    </location>
</feature>
<feature type="binding site" evidence="7">
    <location>
        <position position="22"/>
    </location>
    <ligand>
        <name>5-amino-6-(D-ribitylamino)uracil</name>
        <dbReference type="ChEBI" id="CHEBI:15934"/>
    </ligand>
</feature>
<sequence length="159" mass="16891">MQTIQGEFDGENIKIAIVSTRWNDDIVDRLVEGAIDVLTDCGVDDDDVIVVKVPGAFELPLAVDRLAESGKYDGIIALGAVIRGDTPHFDYVAGECAKGLSATALEYGLPVGFGVITADNAEQADARAQPDEDNNKGAEAASAVIEMVNVLRQIEVEDE</sequence>
<evidence type="ECO:0000313" key="8">
    <source>
        <dbReference type="EMBL" id="KEZ77891.1"/>
    </source>
</evidence>
<feature type="binding site" evidence="7">
    <location>
        <begin position="85"/>
        <end position="86"/>
    </location>
    <ligand>
        <name>(2S)-2-hydroxy-3-oxobutyl phosphate</name>
        <dbReference type="ChEBI" id="CHEBI:58830"/>
    </ligand>
</feature>
<dbReference type="HAMAP" id="MF_00178">
    <property type="entry name" value="Lumazine_synth"/>
    <property type="match status" value="1"/>
</dbReference>
<keyword evidence="4 7" id="KW-0686">Riboflavin biosynthesis</keyword>
<dbReference type="GO" id="GO:0009349">
    <property type="term" value="C:riboflavin synthase complex"/>
    <property type="evidence" value="ECO:0007669"/>
    <property type="project" value="UniProtKB-UniRule"/>
</dbReference>
<dbReference type="Pfam" id="PF00885">
    <property type="entry name" value="DMRL_synthase"/>
    <property type="match status" value="1"/>
</dbReference>
<comment type="caution">
    <text evidence="8">The sequence shown here is derived from an EMBL/GenBank/DDBJ whole genome shotgun (WGS) entry which is preliminary data.</text>
</comment>
<evidence type="ECO:0000256" key="4">
    <source>
        <dbReference type="ARBA" id="ARBA00022619"/>
    </source>
</evidence>
<evidence type="ECO:0000256" key="3">
    <source>
        <dbReference type="ARBA" id="ARBA00012664"/>
    </source>
</evidence>
<dbReference type="EC" id="2.5.1.78" evidence="3 7"/>
<evidence type="ECO:0000256" key="6">
    <source>
        <dbReference type="ARBA" id="ARBA00048785"/>
    </source>
</evidence>
<dbReference type="InterPro" id="IPR034964">
    <property type="entry name" value="LS"/>
</dbReference>
<feature type="binding site" evidence="7">
    <location>
        <begin position="56"/>
        <end position="58"/>
    </location>
    <ligand>
        <name>5-amino-6-(D-ribitylamino)uracil</name>
        <dbReference type="ChEBI" id="CHEBI:15934"/>
    </ligand>
</feature>
<feature type="binding site" evidence="7">
    <location>
        <begin position="80"/>
        <end position="82"/>
    </location>
    <ligand>
        <name>5-amino-6-(D-ribitylamino)uracil</name>
        <dbReference type="ChEBI" id="CHEBI:15934"/>
    </ligand>
</feature>
<dbReference type="Gene3D" id="3.40.50.960">
    <property type="entry name" value="Lumazine/riboflavin synthase"/>
    <property type="match status" value="1"/>
</dbReference>
<dbReference type="RefSeq" id="WP_037336290.1">
    <property type="nucleotide sequence ID" value="NZ_APNK01000008.1"/>
</dbReference>
<comment type="pathway">
    <text evidence="1 7">Cofactor biosynthesis; riboflavin biosynthesis; riboflavin from 2-hydroxy-3-oxobutyl phosphate and 5-amino-6-(D-ribitylamino)uracil: step 1/2.</text>
</comment>
<dbReference type="GO" id="GO:0000906">
    <property type="term" value="F:6,7-dimethyl-8-ribityllumazine synthase activity"/>
    <property type="evidence" value="ECO:0007669"/>
    <property type="project" value="UniProtKB-UniRule"/>
</dbReference>
<comment type="function">
    <text evidence="7">Catalyzes the formation of 6,7-dimethyl-8-ribityllumazine by condensation of 5-amino-6-(D-ribitylamino)uracil with 3,4-dihydroxy-2-butanone 4-phosphate. This is the penultimate step in the biosynthesis of riboflavin.</text>
</comment>
<evidence type="ECO:0000313" key="9">
    <source>
        <dbReference type="Proteomes" id="UP000028302"/>
    </source>
</evidence>
<dbReference type="GO" id="GO:0005829">
    <property type="term" value="C:cytosol"/>
    <property type="evidence" value="ECO:0007669"/>
    <property type="project" value="TreeGrafter"/>
</dbReference>
<dbReference type="InterPro" id="IPR036467">
    <property type="entry name" value="LS/RS_sf"/>
</dbReference>
<protein>
    <recommendedName>
        <fullName evidence="3 7">6,7-dimethyl-8-ribityllumazine synthase</fullName>
        <shortName evidence="7">DMRL synthase</shortName>
        <shortName evidence="7">LS</shortName>
        <shortName evidence="7">Lumazine synthase</shortName>
        <ecNumber evidence="3 7">2.5.1.78</ecNumber>
    </recommendedName>
</protein>
<dbReference type="NCBIfam" id="NF000812">
    <property type="entry name" value="PRK00061.1-4"/>
    <property type="match status" value="1"/>
</dbReference>
<evidence type="ECO:0000256" key="2">
    <source>
        <dbReference type="ARBA" id="ARBA00007424"/>
    </source>
</evidence>
<feature type="binding site" evidence="7">
    <location>
        <position position="127"/>
    </location>
    <ligand>
        <name>(2S)-2-hydroxy-3-oxobutyl phosphate</name>
        <dbReference type="ChEBI" id="CHEBI:58830"/>
    </ligand>
</feature>
<gene>
    <name evidence="7 8" type="primary">ribH</name>
    <name evidence="8" type="ORF">C41B8_07587</name>
</gene>
<dbReference type="OrthoDB" id="9809709at2"/>
<dbReference type="NCBIfam" id="TIGR00114">
    <property type="entry name" value="lumazine-synth"/>
    <property type="match status" value="1"/>
</dbReference>
<dbReference type="PATRIC" id="fig|1304275.5.peg.1549"/>